<dbReference type="GO" id="GO:0009279">
    <property type="term" value="C:cell outer membrane"/>
    <property type="evidence" value="ECO:0007669"/>
    <property type="project" value="UniProtKB-SubCell"/>
</dbReference>
<evidence type="ECO:0000256" key="2">
    <source>
        <dbReference type="ARBA" id="ARBA00023136"/>
    </source>
</evidence>
<proteinExistence type="predicted"/>
<accession>A0A7W5DQJ4</accession>
<keyword evidence="6" id="KW-1185">Reference proteome</keyword>
<evidence type="ECO:0000256" key="1">
    <source>
        <dbReference type="ARBA" id="ARBA00004442"/>
    </source>
</evidence>
<evidence type="ECO:0000313" key="6">
    <source>
        <dbReference type="Proteomes" id="UP000544222"/>
    </source>
</evidence>
<dbReference type="AlphaFoldDB" id="A0A7W5DQJ4"/>
<dbReference type="InterPro" id="IPR036942">
    <property type="entry name" value="Beta-barrel_TonB_sf"/>
</dbReference>
<dbReference type="Pfam" id="PF25183">
    <property type="entry name" value="OMP_b-brl_4"/>
    <property type="match status" value="1"/>
</dbReference>
<sequence>MYNLFIQASNGAYYYNSLNDFINDNAYQFVYNYSDYNLTGSYQWAATVKAGLLGFYLQDKWNVTNNLNLTYGLRFDIPTFFNKPSTNSDFNASSYSTTYGVKVGEIPSTKVMLSPRLGFRWYTDNSHNTLIRGGVGLFTGRVPFVWLSNCWSNTGVEMKGTTITKNVPSFATYANNPVGAMNSAAGTASKPTINTVSKDFKYPQVFRVDLALEQKLPFDIKGTFEGLYSKTLNNVWFNNLALINNGKKVYAVSADDANSATTYYSMSPGSYYAIINLQNTNKGYTYSLSAKLEKSFNFGLDLMTSYTFGHSYSVNDGTSSVAYSNWKYNYSKDPNNPNELSYSVFDVPNRVLAQALYTTPKYMNGRLATVVSLIYNGYNGMRYCLTMNESADFNGDGYRGNSLLYIPTQDELQKMTFATPTDRTNFETWIENDSYAKNHRGQYAVRYSNSAPWENHVDLHLAEDFYYLKGNGSKVSLTFDILNVGNLIDKNWGSVYASTYNVQPLKVTKLTADSNGDMIPTYSYQSSSVAKSDFLSRWHLQVGLKVTF</sequence>
<organism evidence="5 6">
    <name type="scientific">Microbacter margulisiae</name>
    <dbReference type="NCBI Taxonomy" id="1350067"/>
    <lineage>
        <taxon>Bacteria</taxon>
        <taxon>Pseudomonadati</taxon>
        <taxon>Bacteroidota</taxon>
        <taxon>Bacteroidia</taxon>
        <taxon>Bacteroidales</taxon>
        <taxon>Porphyromonadaceae</taxon>
        <taxon>Microbacter</taxon>
    </lineage>
</organism>
<comment type="subcellular location">
    <subcellularLocation>
        <location evidence="1">Cell outer membrane</location>
    </subcellularLocation>
</comment>
<evidence type="ECO:0000313" key="5">
    <source>
        <dbReference type="EMBL" id="MBB3187126.1"/>
    </source>
</evidence>
<feature type="domain" description="TonB-dependent transporter Oar-like beta-barrel" evidence="4">
    <location>
        <begin position="16"/>
        <end position="486"/>
    </location>
</feature>
<evidence type="ECO:0000259" key="4">
    <source>
        <dbReference type="Pfam" id="PF25183"/>
    </source>
</evidence>
<evidence type="ECO:0000256" key="3">
    <source>
        <dbReference type="ARBA" id="ARBA00023237"/>
    </source>
</evidence>
<protein>
    <recommendedName>
        <fullName evidence="4">TonB-dependent transporter Oar-like beta-barrel domain-containing protein</fullName>
    </recommendedName>
</protein>
<name>A0A7W5DQJ4_9PORP</name>
<dbReference type="Proteomes" id="UP000544222">
    <property type="component" value="Unassembled WGS sequence"/>
</dbReference>
<keyword evidence="2" id="KW-0472">Membrane</keyword>
<dbReference type="InterPro" id="IPR057601">
    <property type="entry name" value="Oar-like_b-barrel"/>
</dbReference>
<comment type="caution">
    <text evidence="5">The sequence shown here is derived from an EMBL/GenBank/DDBJ whole genome shotgun (WGS) entry which is preliminary data.</text>
</comment>
<reference evidence="5 6" key="1">
    <citation type="submission" date="2020-08" db="EMBL/GenBank/DDBJ databases">
        <title>Genomic Encyclopedia of Type Strains, Phase IV (KMG-IV): sequencing the most valuable type-strain genomes for metagenomic binning, comparative biology and taxonomic classification.</title>
        <authorList>
            <person name="Goeker M."/>
        </authorList>
    </citation>
    <scope>NUCLEOTIDE SEQUENCE [LARGE SCALE GENOMIC DNA]</scope>
    <source>
        <strain evidence="5 6">DSM 27471</strain>
    </source>
</reference>
<dbReference type="Gene3D" id="2.40.170.20">
    <property type="entry name" value="TonB-dependent receptor, beta-barrel domain"/>
    <property type="match status" value="1"/>
</dbReference>
<keyword evidence="3" id="KW-0998">Cell outer membrane</keyword>
<dbReference type="EMBL" id="JACHYB010000001">
    <property type="protein sequence ID" value="MBB3187126.1"/>
    <property type="molecule type" value="Genomic_DNA"/>
</dbReference>
<gene>
    <name evidence="5" type="ORF">FHX64_001289</name>
</gene>
<dbReference type="SUPFAM" id="SSF56935">
    <property type="entry name" value="Porins"/>
    <property type="match status" value="1"/>
</dbReference>